<evidence type="ECO:0000313" key="1">
    <source>
        <dbReference type="EMBL" id="VVD31205.1"/>
    </source>
</evidence>
<geneLocation type="plasmid" evidence="1 2">
    <name>pII</name>
</geneLocation>
<organism evidence="1 2">
    <name type="scientific">Paraburkholderia dioscoreae</name>
    <dbReference type="NCBI Taxonomy" id="2604047"/>
    <lineage>
        <taxon>Bacteria</taxon>
        <taxon>Pseudomonadati</taxon>
        <taxon>Pseudomonadota</taxon>
        <taxon>Betaproteobacteria</taxon>
        <taxon>Burkholderiales</taxon>
        <taxon>Burkholderiaceae</taxon>
        <taxon>Paraburkholderia</taxon>
    </lineage>
</organism>
<dbReference type="EMBL" id="LR699556">
    <property type="protein sequence ID" value="VVD31205.1"/>
    <property type="molecule type" value="Genomic_DNA"/>
</dbReference>
<dbReference type="RefSeq" id="WP_165190281.1">
    <property type="nucleotide sequence ID" value="NZ_LR699556.1"/>
</dbReference>
<accession>A0A5Q4YV27</accession>
<protein>
    <submittedName>
        <fullName evidence="1">Uncharacterized protein</fullName>
    </submittedName>
</protein>
<dbReference type="AlphaFoldDB" id="A0A5Q4YV27"/>
<reference evidence="1 2" key="1">
    <citation type="submission" date="2019-08" db="EMBL/GenBank/DDBJ databases">
        <authorList>
            <person name="Herpell B J."/>
        </authorList>
    </citation>
    <scope>NUCLEOTIDE SEQUENCE [LARGE SCALE GENOMIC DNA]</scope>
    <source>
        <strain evidence="2">Msb3</strain>
        <plasmid evidence="1 2">pII</plasmid>
    </source>
</reference>
<evidence type="ECO:0000313" key="2">
    <source>
        <dbReference type="Proteomes" id="UP000325811"/>
    </source>
</evidence>
<gene>
    <name evidence="1" type="ORF">PDMSB3_0081</name>
</gene>
<proteinExistence type="predicted"/>
<dbReference type="KEGG" id="pdio:PDMSB3_0081.3"/>
<sequence length="108" mass="11775">MLRVTIELLPDGDAELTRTLAVMTVANDDTGTPMNGHYDVELTHIEADGTTFTKTARVADFDRDRPAVDLVAAALSVVNPLKRGMASFDDRHETGKAVAAYDDDELRL</sequence>
<keyword evidence="2" id="KW-1185">Reference proteome</keyword>
<dbReference type="Proteomes" id="UP000325811">
    <property type="component" value="Plasmid pII"/>
</dbReference>
<keyword evidence="1" id="KW-0614">Plasmid</keyword>
<name>A0A5Q4YV27_9BURK</name>